<dbReference type="Proteomes" id="UP001553161">
    <property type="component" value="Unassembled WGS sequence"/>
</dbReference>
<evidence type="ECO:0000256" key="1">
    <source>
        <dbReference type="ARBA" id="ARBA00001947"/>
    </source>
</evidence>
<dbReference type="InterPro" id="IPR045066">
    <property type="entry name" value="Beta_CA_cladeB"/>
</dbReference>
<sequence length="225" mass="25164">MEKNTALTHPLTIRPIPGYLLQRYKGWKATDHAENKIWYRRLAEEGQRPRCMVISCCDSRVHVTSVFGAGPGEFFMHRNIANLVPPYAPDTDHHGTSAALEYAVRNLKITNLLIMGHSLCGGAAGCLEMCSGNAPELDEPTSFVGRWLDILRPGYDRIKDIDDKGEQTTALEKQTVIVSLENLMTFPFVREAVESDQLALHGMWVNIANGDLQMLDPDTHQFVSL</sequence>
<organism evidence="9 10">
    <name type="scientific">Meridianimarinicoccus marinus</name>
    <dbReference type="NCBI Taxonomy" id="3231483"/>
    <lineage>
        <taxon>Bacteria</taxon>
        <taxon>Pseudomonadati</taxon>
        <taxon>Pseudomonadota</taxon>
        <taxon>Alphaproteobacteria</taxon>
        <taxon>Rhodobacterales</taxon>
        <taxon>Paracoccaceae</taxon>
        <taxon>Meridianimarinicoccus</taxon>
    </lineage>
</organism>
<dbReference type="PROSITE" id="PS00705">
    <property type="entry name" value="PROK_CO2_ANHYDRASE_2"/>
    <property type="match status" value="1"/>
</dbReference>
<dbReference type="Pfam" id="PF00484">
    <property type="entry name" value="Pro_CA"/>
    <property type="match status" value="1"/>
</dbReference>
<dbReference type="PANTHER" id="PTHR11002">
    <property type="entry name" value="CARBONIC ANHYDRASE"/>
    <property type="match status" value="1"/>
</dbReference>
<protein>
    <recommendedName>
        <fullName evidence="3 8">Carbonic anhydrase</fullName>
        <ecNumber evidence="3 8">4.2.1.1</ecNumber>
    </recommendedName>
    <alternativeName>
        <fullName evidence="8">Carbonate dehydratase</fullName>
    </alternativeName>
</protein>
<keyword evidence="5 8" id="KW-0862">Zinc</keyword>
<dbReference type="EMBL" id="JBFBVU010000003">
    <property type="protein sequence ID" value="MEV8465912.1"/>
    <property type="molecule type" value="Genomic_DNA"/>
</dbReference>
<dbReference type="InterPro" id="IPR001765">
    <property type="entry name" value="Carbonic_anhydrase"/>
</dbReference>
<dbReference type="EC" id="4.2.1.1" evidence="3 8"/>
<comment type="catalytic activity">
    <reaction evidence="7 8">
        <text>hydrogencarbonate + H(+) = CO2 + H2O</text>
        <dbReference type="Rhea" id="RHEA:10748"/>
        <dbReference type="ChEBI" id="CHEBI:15377"/>
        <dbReference type="ChEBI" id="CHEBI:15378"/>
        <dbReference type="ChEBI" id="CHEBI:16526"/>
        <dbReference type="ChEBI" id="CHEBI:17544"/>
        <dbReference type="EC" id="4.2.1.1"/>
    </reaction>
</comment>
<keyword evidence="10" id="KW-1185">Reference proteome</keyword>
<comment type="cofactor">
    <cofactor evidence="1">
        <name>Zn(2+)</name>
        <dbReference type="ChEBI" id="CHEBI:29105"/>
    </cofactor>
</comment>
<reference evidence="9 10" key="1">
    <citation type="submission" date="2024-07" db="EMBL/GenBank/DDBJ databases">
        <authorList>
            <person name="Kang M."/>
        </authorList>
    </citation>
    <scope>NUCLEOTIDE SEQUENCE [LARGE SCALE GENOMIC DNA]</scope>
    <source>
        <strain evidence="9 10">DFM31</strain>
    </source>
</reference>
<evidence type="ECO:0000256" key="6">
    <source>
        <dbReference type="ARBA" id="ARBA00023239"/>
    </source>
</evidence>
<evidence type="ECO:0000313" key="9">
    <source>
        <dbReference type="EMBL" id="MEV8465912.1"/>
    </source>
</evidence>
<dbReference type="Gene3D" id="3.40.1050.10">
    <property type="entry name" value="Carbonic anhydrase"/>
    <property type="match status" value="1"/>
</dbReference>
<proteinExistence type="inferred from homology"/>
<dbReference type="RefSeq" id="WP_366191720.1">
    <property type="nucleotide sequence ID" value="NZ_JBFBVU010000003.1"/>
</dbReference>
<keyword evidence="4" id="KW-0479">Metal-binding</keyword>
<keyword evidence="6 8" id="KW-0456">Lyase</keyword>
<evidence type="ECO:0000256" key="2">
    <source>
        <dbReference type="ARBA" id="ARBA00006217"/>
    </source>
</evidence>
<evidence type="ECO:0000256" key="7">
    <source>
        <dbReference type="ARBA" id="ARBA00048348"/>
    </source>
</evidence>
<accession>A0ABV3L2X6</accession>
<dbReference type="SMART" id="SM00947">
    <property type="entry name" value="Pro_CA"/>
    <property type="match status" value="1"/>
</dbReference>
<evidence type="ECO:0000313" key="10">
    <source>
        <dbReference type="Proteomes" id="UP001553161"/>
    </source>
</evidence>
<evidence type="ECO:0000256" key="8">
    <source>
        <dbReference type="RuleBase" id="RU003956"/>
    </source>
</evidence>
<evidence type="ECO:0000256" key="3">
    <source>
        <dbReference type="ARBA" id="ARBA00012925"/>
    </source>
</evidence>
<dbReference type="CDD" id="cd00884">
    <property type="entry name" value="beta_CA_cladeB"/>
    <property type="match status" value="1"/>
</dbReference>
<comment type="similarity">
    <text evidence="2 8">Belongs to the beta-class carbonic anhydrase family.</text>
</comment>
<comment type="caution">
    <text evidence="9">The sequence shown here is derived from an EMBL/GenBank/DDBJ whole genome shotgun (WGS) entry which is preliminary data.</text>
</comment>
<dbReference type="InterPro" id="IPR015892">
    <property type="entry name" value="Carbonic_anhydrase_CS"/>
</dbReference>
<name>A0ABV3L2X6_9RHOB</name>
<gene>
    <name evidence="9" type="ORF">AB0T83_03840</name>
</gene>
<dbReference type="PANTHER" id="PTHR11002:SF76">
    <property type="entry name" value="CARBONIC ANHYDRASE"/>
    <property type="match status" value="1"/>
</dbReference>
<dbReference type="GO" id="GO:0004089">
    <property type="term" value="F:carbonate dehydratase activity"/>
    <property type="evidence" value="ECO:0007669"/>
    <property type="project" value="UniProtKB-EC"/>
</dbReference>
<dbReference type="SUPFAM" id="SSF53056">
    <property type="entry name" value="beta-carbonic anhydrase, cab"/>
    <property type="match status" value="1"/>
</dbReference>
<evidence type="ECO:0000256" key="5">
    <source>
        <dbReference type="ARBA" id="ARBA00022833"/>
    </source>
</evidence>
<evidence type="ECO:0000256" key="4">
    <source>
        <dbReference type="ARBA" id="ARBA00022723"/>
    </source>
</evidence>
<comment type="function">
    <text evidence="8">Reversible hydration of carbon dioxide.</text>
</comment>
<dbReference type="InterPro" id="IPR036874">
    <property type="entry name" value="Carbonic_anhydrase_sf"/>
</dbReference>